<accession>W5IJE6</accession>
<dbReference type="HOGENOM" id="CLU_055821_1_0_11"/>
<name>W5IJE6_SCAIO</name>
<feature type="compositionally biased region" description="Low complexity" evidence="1">
    <location>
        <begin position="284"/>
        <end position="306"/>
    </location>
</feature>
<dbReference type="PIRSF" id="PIRSF028754">
    <property type="entry name" value="UCP028754"/>
    <property type="match status" value="1"/>
</dbReference>
<dbReference type="EMBL" id="ADCX01000004">
    <property type="protein sequence ID" value="EFG27120.1"/>
    <property type="molecule type" value="Genomic_DNA"/>
</dbReference>
<evidence type="ECO:0008006" key="4">
    <source>
        <dbReference type="Google" id="ProtNLM"/>
    </source>
</evidence>
<sequence>MVDSQQPLRQKGHGLSQHRTVLVAAFEGWNDAGQAASGTVRHLLQALEVTVQEVDHICCSTYYDYQYTRPLMCTVDGRRQIIWPEVTFSTVDVSDNLTLLLEVGPEPNFRWMDFARQSLSIADDYEIDEIITLGSMFNDVPHTRPLPISEQDSAFPPDPSTTYSGPVGIPSILDFTAAESGYRTESLWVSVPQYAGADDCPYAILTLVKALSHHLGTDLPLGNLPQRSRQWKQSADTLLVYNDDLNHYVHRLEKIADTEETEETVLPPALSNQLIRETENFLKSLDSPDSPSPGSVPDSGSNPGFS</sequence>
<organism evidence="2 3">
    <name type="scientific">Scardovia inopinata F0304</name>
    <dbReference type="NCBI Taxonomy" id="641146"/>
    <lineage>
        <taxon>Bacteria</taxon>
        <taxon>Bacillati</taxon>
        <taxon>Actinomycetota</taxon>
        <taxon>Actinomycetes</taxon>
        <taxon>Bifidobacteriales</taxon>
        <taxon>Bifidobacteriaceae</taxon>
        <taxon>Scardovia</taxon>
    </lineage>
</organism>
<evidence type="ECO:0000256" key="1">
    <source>
        <dbReference type="SAM" id="MobiDB-lite"/>
    </source>
</evidence>
<comment type="caution">
    <text evidence="2">The sequence shown here is derived from an EMBL/GenBank/DDBJ whole genome shotgun (WGS) entry which is preliminary data.</text>
</comment>
<dbReference type="InterPro" id="IPR038389">
    <property type="entry name" value="PSMG2_sf"/>
</dbReference>
<evidence type="ECO:0000313" key="2">
    <source>
        <dbReference type="EMBL" id="EFG27120.1"/>
    </source>
</evidence>
<dbReference type="Pfam" id="PF09754">
    <property type="entry name" value="PAC2"/>
    <property type="match status" value="1"/>
</dbReference>
<protein>
    <recommendedName>
        <fullName evidence="4">PAC2 family protein</fullName>
    </recommendedName>
</protein>
<dbReference type="InterPro" id="IPR019151">
    <property type="entry name" value="Proteasome_assmbl_chaperone_2"/>
</dbReference>
<dbReference type="Proteomes" id="UP000005777">
    <property type="component" value="Unassembled WGS sequence"/>
</dbReference>
<evidence type="ECO:0000313" key="3">
    <source>
        <dbReference type="Proteomes" id="UP000005777"/>
    </source>
</evidence>
<dbReference type="InterPro" id="IPR008492">
    <property type="entry name" value="Rv2714-like"/>
</dbReference>
<reference evidence="2 3" key="1">
    <citation type="submission" date="2012-01" db="EMBL/GenBank/DDBJ databases">
        <title>The Genome Sequence of Scardovia inopinata F0304.</title>
        <authorList>
            <consortium name="The Broad Institute Genome Sequencing Platform"/>
            <person name="Ward D."/>
            <person name="Earl A."/>
            <person name="Feldgarden M."/>
            <person name="Gevers D."/>
            <person name="Young S."/>
            <person name="Zeng Q."/>
            <person name="Koehrsen M."/>
            <person name="Alvarado L."/>
            <person name="Berlin A.M."/>
            <person name="Borenstein D."/>
            <person name="Chapman S.B."/>
            <person name="Chen Z."/>
            <person name="Engels R."/>
            <person name="Freedman E."/>
            <person name="Gellesch M."/>
            <person name="Goldberg J."/>
            <person name="Griggs A."/>
            <person name="Gujja S."/>
            <person name="Heilman E.R."/>
            <person name="Heiman D.I."/>
            <person name="Hepburn T.A."/>
            <person name="Howarth C."/>
            <person name="Jen D."/>
            <person name="Larson L."/>
            <person name="Mehta T."/>
            <person name="Park D."/>
            <person name="Pearson M."/>
            <person name="Richards J."/>
            <person name="Roberts A."/>
            <person name="Saif S."/>
            <person name="Shea T.D."/>
            <person name="Shenoy N."/>
            <person name="Sisk P."/>
            <person name="Stolte C."/>
            <person name="Sykes S.N."/>
            <person name="Walk T."/>
            <person name="White J."/>
            <person name="Yandava C."/>
            <person name="Izard J."/>
            <person name="Baranova O.V."/>
            <person name="Blanton J.M."/>
            <person name="Tanner A.C."/>
            <person name="Dewhirst F."/>
            <person name="Haas B."/>
            <person name="Nusbaum C."/>
            <person name="Birren B."/>
        </authorList>
    </citation>
    <scope>NUCLEOTIDE SEQUENCE [LARGE SCALE GENOMIC DNA]</scope>
    <source>
        <strain evidence="2 3">F0304</strain>
    </source>
</reference>
<gene>
    <name evidence="2" type="ORF">HMPREF9020_00756</name>
</gene>
<dbReference type="RefSeq" id="WP_006293119.1">
    <property type="nucleotide sequence ID" value="NZ_GG770225.1"/>
</dbReference>
<dbReference type="Gene3D" id="3.40.50.10900">
    <property type="entry name" value="PAC-like subunit"/>
    <property type="match status" value="1"/>
</dbReference>
<dbReference type="SUPFAM" id="SSF159659">
    <property type="entry name" value="Cgl1923-like"/>
    <property type="match status" value="1"/>
</dbReference>
<keyword evidence="3" id="KW-1185">Reference proteome</keyword>
<feature type="region of interest" description="Disordered" evidence="1">
    <location>
        <begin position="280"/>
        <end position="306"/>
    </location>
</feature>
<dbReference type="AlphaFoldDB" id="W5IJE6"/>
<dbReference type="eggNOG" id="COG1938">
    <property type="taxonomic scope" value="Bacteria"/>
</dbReference>
<proteinExistence type="predicted"/>